<evidence type="ECO:0000256" key="2">
    <source>
        <dbReference type="SAM" id="SignalP"/>
    </source>
</evidence>
<evidence type="ECO:0000256" key="1">
    <source>
        <dbReference type="SAM" id="MobiDB-lite"/>
    </source>
</evidence>
<organism evidence="3 4">
    <name type="scientific">Lithospermum erythrorhizon</name>
    <name type="common">Purple gromwell</name>
    <name type="synonym">Lithospermum officinale var. erythrorhizon</name>
    <dbReference type="NCBI Taxonomy" id="34254"/>
    <lineage>
        <taxon>Eukaryota</taxon>
        <taxon>Viridiplantae</taxon>
        <taxon>Streptophyta</taxon>
        <taxon>Embryophyta</taxon>
        <taxon>Tracheophyta</taxon>
        <taxon>Spermatophyta</taxon>
        <taxon>Magnoliopsida</taxon>
        <taxon>eudicotyledons</taxon>
        <taxon>Gunneridae</taxon>
        <taxon>Pentapetalae</taxon>
        <taxon>asterids</taxon>
        <taxon>lamiids</taxon>
        <taxon>Boraginales</taxon>
        <taxon>Boraginaceae</taxon>
        <taxon>Boraginoideae</taxon>
        <taxon>Lithospermeae</taxon>
        <taxon>Lithospermum</taxon>
    </lineage>
</organism>
<comment type="caution">
    <text evidence="3">The sequence shown here is derived from an EMBL/GenBank/DDBJ whole genome shotgun (WGS) entry which is preliminary data.</text>
</comment>
<keyword evidence="4" id="KW-1185">Reference proteome</keyword>
<dbReference type="Proteomes" id="UP001454036">
    <property type="component" value="Unassembled WGS sequence"/>
</dbReference>
<feature type="region of interest" description="Disordered" evidence="1">
    <location>
        <begin position="85"/>
        <end position="113"/>
    </location>
</feature>
<sequence length="180" mass="20546">MMVTQVTTLAILLMLTLILLDQPIHPLLLRMPRPSQPFLLLPPTPPTPNHHTCHFSTANILALILRTYNQASNSHAIHNHPLINRPPTPIFPDSKEEMEEDLEEDPTEPEDSPNPLLKVIALHLLKLLERMSAPRISRMNLVRFNLSDTLQWMLTILCWMMAPIQSSSPGFGWGYQRKVL</sequence>
<reference evidence="3 4" key="1">
    <citation type="submission" date="2024-01" db="EMBL/GenBank/DDBJ databases">
        <title>The complete chloroplast genome sequence of Lithospermum erythrorhizon: insights into the phylogenetic relationship among Boraginaceae species and the maternal lineages of purple gromwells.</title>
        <authorList>
            <person name="Okada T."/>
            <person name="Watanabe K."/>
        </authorList>
    </citation>
    <scope>NUCLEOTIDE SEQUENCE [LARGE SCALE GENOMIC DNA]</scope>
</reference>
<feature type="compositionally biased region" description="Acidic residues" evidence="1">
    <location>
        <begin position="96"/>
        <end position="111"/>
    </location>
</feature>
<proteinExistence type="predicted"/>
<name>A0AAV3NI22_LITER</name>
<dbReference type="EMBL" id="BAABME010000032">
    <property type="protein sequence ID" value="GAA0138721.1"/>
    <property type="molecule type" value="Genomic_DNA"/>
</dbReference>
<feature type="signal peptide" evidence="2">
    <location>
        <begin position="1"/>
        <end position="26"/>
    </location>
</feature>
<dbReference type="AlphaFoldDB" id="A0AAV3NI22"/>
<protein>
    <submittedName>
        <fullName evidence="3">Uncharacterized protein</fullName>
    </submittedName>
</protein>
<feature type="chain" id="PRO_5043921012" evidence="2">
    <location>
        <begin position="27"/>
        <end position="180"/>
    </location>
</feature>
<keyword evidence="2" id="KW-0732">Signal</keyword>
<evidence type="ECO:0000313" key="3">
    <source>
        <dbReference type="EMBL" id="GAA0138721.1"/>
    </source>
</evidence>
<accession>A0AAV3NI22</accession>
<evidence type="ECO:0000313" key="4">
    <source>
        <dbReference type="Proteomes" id="UP001454036"/>
    </source>
</evidence>
<gene>
    <name evidence="3" type="ORF">LIER_00413</name>
</gene>